<dbReference type="AlphaFoldDB" id="A0AB34HLH3"/>
<gene>
    <name evidence="1" type="ORF">J1605_019636</name>
</gene>
<keyword evidence="2" id="KW-1185">Reference proteome</keyword>
<evidence type="ECO:0000313" key="2">
    <source>
        <dbReference type="Proteomes" id="UP001159641"/>
    </source>
</evidence>
<dbReference type="Gene3D" id="3.40.50.300">
    <property type="entry name" value="P-loop containing nucleotide triphosphate hydrolases"/>
    <property type="match status" value="1"/>
</dbReference>
<dbReference type="EMBL" id="JAIQCJ010001090">
    <property type="protein sequence ID" value="KAJ8792417.1"/>
    <property type="molecule type" value="Genomic_DNA"/>
</dbReference>
<protein>
    <recommendedName>
        <fullName evidence="3">Nucleoside-diphosphate kinase</fullName>
    </recommendedName>
</protein>
<accession>A0AB34HLH3</accession>
<sequence>MSSEHFCSPGLAGQSVLPSPGHAVAHVNCSRALNPPPPGSENALPALGLCPELLRSVEPRLWTWSGRCSPWRPCRARLPVAVAVPERHSGHRLQCQVPSAAPPTPLGGLTWGIVPVPKIVILGPPASGKTTIAMWLGKHLNSNLLSVESLIAQEYSSLAADARRHYEKFQTLPGPCLSEPGESLPRKPALTAPRSSGNFERRVVFKGFSDQFLSERKSKWKFIQLIKMPATPEQALPKGDAATSGALRLGPGDGTMWAAAILWRKPRQEKLSEVPGGQSQGFSLQGLRLRGRGGTSEVCRPAVLPRARALGAGRSRRVQTGANAADAALYGKEAGWQSRCHRVGC</sequence>
<evidence type="ECO:0008006" key="3">
    <source>
        <dbReference type="Google" id="ProtNLM"/>
    </source>
</evidence>
<reference evidence="1 2" key="1">
    <citation type="submission" date="2022-11" db="EMBL/GenBank/DDBJ databases">
        <title>Whole genome sequence of Eschrichtius robustus ER-17-0199.</title>
        <authorList>
            <person name="Bruniche-Olsen A."/>
            <person name="Black A.N."/>
            <person name="Fields C.J."/>
            <person name="Walden K."/>
            <person name="Dewoody J.A."/>
        </authorList>
    </citation>
    <scope>NUCLEOTIDE SEQUENCE [LARGE SCALE GENOMIC DNA]</scope>
    <source>
        <strain evidence="1">ER-17-0199</strain>
        <tissue evidence="1">Blubber</tissue>
    </source>
</reference>
<proteinExistence type="predicted"/>
<dbReference type="SUPFAM" id="SSF52540">
    <property type="entry name" value="P-loop containing nucleoside triphosphate hydrolases"/>
    <property type="match status" value="1"/>
</dbReference>
<comment type="caution">
    <text evidence="1">The sequence shown here is derived from an EMBL/GenBank/DDBJ whole genome shotgun (WGS) entry which is preliminary data.</text>
</comment>
<organism evidence="1 2">
    <name type="scientific">Eschrichtius robustus</name>
    <name type="common">California gray whale</name>
    <name type="synonym">Eschrichtius gibbosus</name>
    <dbReference type="NCBI Taxonomy" id="9764"/>
    <lineage>
        <taxon>Eukaryota</taxon>
        <taxon>Metazoa</taxon>
        <taxon>Chordata</taxon>
        <taxon>Craniata</taxon>
        <taxon>Vertebrata</taxon>
        <taxon>Euteleostomi</taxon>
        <taxon>Mammalia</taxon>
        <taxon>Eutheria</taxon>
        <taxon>Laurasiatheria</taxon>
        <taxon>Artiodactyla</taxon>
        <taxon>Whippomorpha</taxon>
        <taxon>Cetacea</taxon>
        <taxon>Mysticeti</taxon>
        <taxon>Eschrichtiidae</taxon>
        <taxon>Eschrichtius</taxon>
    </lineage>
</organism>
<evidence type="ECO:0000313" key="1">
    <source>
        <dbReference type="EMBL" id="KAJ8792417.1"/>
    </source>
</evidence>
<dbReference type="InterPro" id="IPR027417">
    <property type="entry name" value="P-loop_NTPase"/>
</dbReference>
<name>A0AB34HLH3_ESCRO</name>
<dbReference type="Proteomes" id="UP001159641">
    <property type="component" value="Unassembled WGS sequence"/>
</dbReference>